<dbReference type="EMBL" id="CAJNNW010027309">
    <property type="protein sequence ID" value="CAE8690692.1"/>
    <property type="molecule type" value="Genomic_DNA"/>
</dbReference>
<dbReference type="AlphaFoldDB" id="A0A813K027"/>
<comment type="caution">
    <text evidence="1">The sequence shown here is derived from an EMBL/GenBank/DDBJ whole genome shotgun (WGS) entry which is preliminary data.</text>
</comment>
<proteinExistence type="predicted"/>
<evidence type="ECO:0000313" key="1">
    <source>
        <dbReference type="EMBL" id="CAE8690692.1"/>
    </source>
</evidence>
<name>A0A813K027_POLGL</name>
<accession>A0A813K027</accession>
<gene>
    <name evidence="1" type="ORF">PGLA2088_LOCUS27063</name>
</gene>
<protein>
    <submittedName>
        <fullName evidence="1">Uncharacterized protein</fullName>
    </submittedName>
</protein>
<sequence>MASTKTVTVYLNGKEQTLTKAFSNVMLFPTLKQFIGEDNYTVVIKDEDGAVVTVEDMEDADRGSYTIDLTSPPAGKIL</sequence>
<reference evidence="1" key="1">
    <citation type="submission" date="2021-02" db="EMBL/GenBank/DDBJ databases">
        <authorList>
            <person name="Dougan E. K."/>
            <person name="Rhodes N."/>
            <person name="Thang M."/>
            <person name="Chan C."/>
        </authorList>
    </citation>
    <scope>NUCLEOTIDE SEQUENCE</scope>
</reference>
<organism evidence="1 2">
    <name type="scientific">Polarella glacialis</name>
    <name type="common">Dinoflagellate</name>
    <dbReference type="NCBI Taxonomy" id="89957"/>
    <lineage>
        <taxon>Eukaryota</taxon>
        <taxon>Sar</taxon>
        <taxon>Alveolata</taxon>
        <taxon>Dinophyceae</taxon>
        <taxon>Suessiales</taxon>
        <taxon>Suessiaceae</taxon>
        <taxon>Polarella</taxon>
    </lineage>
</organism>
<evidence type="ECO:0000313" key="2">
    <source>
        <dbReference type="Proteomes" id="UP000626109"/>
    </source>
</evidence>
<dbReference type="Proteomes" id="UP000626109">
    <property type="component" value="Unassembled WGS sequence"/>
</dbReference>